<gene>
    <name evidence="2" type="ORF">DSM104443_02779</name>
</gene>
<organism evidence="2 3">
    <name type="scientific">Usitatibacter rugosus</name>
    <dbReference type="NCBI Taxonomy" id="2732067"/>
    <lineage>
        <taxon>Bacteria</taxon>
        <taxon>Pseudomonadati</taxon>
        <taxon>Pseudomonadota</taxon>
        <taxon>Betaproteobacteria</taxon>
        <taxon>Nitrosomonadales</taxon>
        <taxon>Usitatibacteraceae</taxon>
        <taxon>Usitatibacter</taxon>
    </lineage>
</organism>
<dbReference type="RefSeq" id="WP_171093252.1">
    <property type="nucleotide sequence ID" value="NZ_CP053069.1"/>
</dbReference>
<evidence type="ECO:0000313" key="3">
    <source>
        <dbReference type="Proteomes" id="UP000501534"/>
    </source>
</evidence>
<protein>
    <recommendedName>
        <fullName evidence="4">VanZ family protein</fullName>
    </recommendedName>
</protein>
<evidence type="ECO:0008006" key="4">
    <source>
        <dbReference type="Google" id="ProtNLM"/>
    </source>
</evidence>
<keyword evidence="1" id="KW-0472">Membrane</keyword>
<dbReference type="KEGG" id="uru:DSM104443_02779"/>
<feature type="transmembrane region" description="Helical" evidence="1">
    <location>
        <begin position="65"/>
        <end position="83"/>
    </location>
</feature>
<dbReference type="Proteomes" id="UP000501534">
    <property type="component" value="Chromosome"/>
</dbReference>
<sequence>MTPAPLRYKPWWIALGAACVLAIVYLSLTPNPLPGHDLGGANLNHVFAYGVTALWFAQLREEPGIGIWTPLALCAMGIALEFAQALTGYRHFSYADMGSNAAGVALGLFAGQPLRGRLLPTLERLVRPT</sequence>
<feature type="transmembrane region" description="Helical" evidence="1">
    <location>
        <begin position="12"/>
        <end position="28"/>
    </location>
</feature>
<dbReference type="EMBL" id="CP053069">
    <property type="protein sequence ID" value="QJR11697.1"/>
    <property type="molecule type" value="Genomic_DNA"/>
</dbReference>
<evidence type="ECO:0000256" key="1">
    <source>
        <dbReference type="SAM" id="Phobius"/>
    </source>
</evidence>
<keyword evidence="3" id="KW-1185">Reference proteome</keyword>
<name>A0A6M4H1F4_9PROT</name>
<reference evidence="2 3" key="1">
    <citation type="submission" date="2020-04" db="EMBL/GenBank/DDBJ databases">
        <title>Usitatibacter rugosus gen. nov., sp. nov. and Usitatibacter palustris sp. nov., novel members of Usitatibacteraceae fam. nov. within the order Nitrosomonadales isolated from soil.</title>
        <authorList>
            <person name="Huber K.J."/>
            <person name="Neumann-Schaal M."/>
            <person name="Geppert A."/>
            <person name="Luckner M."/>
            <person name="Wanner G."/>
            <person name="Overmann J."/>
        </authorList>
    </citation>
    <scope>NUCLEOTIDE SEQUENCE [LARGE SCALE GENOMIC DNA]</scope>
    <source>
        <strain evidence="2 3">0125_3</strain>
    </source>
</reference>
<evidence type="ECO:0000313" key="2">
    <source>
        <dbReference type="EMBL" id="QJR11697.1"/>
    </source>
</evidence>
<keyword evidence="1" id="KW-0812">Transmembrane</keyword>
<dbReference type="AlphaFoldDB" id="A0A6M4H1F4"/>
<keyword evidence="1" id="KW-1133">Transmembrane helix</keyword>
<accession>A0A6M4H1F4</accession>
<proteinExistence type="predicted"/>